<feature type="compositionally biased region" description="Basic and acidic residues" evidence="2">
    <location>
        <begin position="88"/>
        <end position="98"/>
    </location>
</feature>
<evidence type="ECO:0000256" key="1">
    <source>
        <dbReference type="SAM" id="Coils"/>
    </source>
</evidence>
<sequence length="341" mass="40071">MDDKIDTAEKKVLVDIVKLVQKKDMKGKLGGWKEFLKNHDKKFGAGLSDPSKRSHEVLAEFLKTFSTDEDLKFFDNIMQRHSNQYTLERPKDRSHDSPEQVSESKMSKLLIHKIPTTVNSETLHEIVPGDFTIEQKPARRDHRDKYSVLAIFKSQREALEAYENVQGSQEKDSNGLQQKLVTCRLSTGIDVSVYVRKMGIDNHHKKLPSKRDLPEEDKTLDTFKNKKLKMDPEVEKDDALKALRMKHEIEKKVHLKEIEALNQRLKERELEQLNEIEALNQRLKENELEIESMKEQLLNQRSKESELEIESIKEQLRKKDFEINNLHRMVDNIKKRQKPRK</sequence>
<evidence type="ECO:0000313" key="3">
    <source>
        <dbReference type="EMBL" id="CAI8590790.1"/>
    </source>
</evidence>
<organism evidence="3 4">
    <name type="scientific">Vicia faba</name>
    <name type="common">Broad bean</name>
    <name type="synonym">Faba vulgaris</name>
    <dbReference type="NCBI Taxonomy" id="3906"/>
    <lineage>
        <taxon>Eukaryota</taxon>
        <taxon>Viridiplantae</taxon>
        <taxon>Streptophyta</taxon>
        <taxon>Embryophyta</taxon>
        <taxon>Tracheophyta</taxon>
        <taxon>Spermatophyta</taxon>
        <taxon>Magnoliopsida</taxon>
        <taxon>eudicotyledons</taxon>
        <taxon>Gunneridae</taxon>
        <taxon>Pentapetalae</taxon>
        <taxon>rosids</taxon>
        <taxon>fabids</taxon>
        <taxon>Fabales</taxon>
        <taxon>Fabaceae</taxon>
        <taxon>Papilionoideae</taxon>
        <taxon>50 kb inversion clade</taxon>
        <taxon>NPAAA clade</taxon>
        <taxon>Hologalegina</taxon>
        <taxon>IRL clade</taxon>
        <taxon>Fabeae</taxon>
        <taxon>Vicia</taxon>
    </lineage>
</organism>
<evidence type="ECO:0000313" key="4">
    <source>
        <dbReference type="Proteomes" id="UP001157006"/>
    </source>
</evidence>
<dbReference type="Proteomes" id="UP001157006">
    <property type="component" value="Chromosome 1L"/>
</dbReference>
<protein>
    <submittedName>
        <fullName evidence="3">Uncharacterized protein</fullName>
    </submittedName>
</protein>
<keyword evidence="4" id="KW-1185">Reference proteome</keyword>
<gene>
    <name evidence="3" type="ORF">VFH_I457720</name>
</gene>
<dbReference type="AlphaFoldDB" id="A0AAV0Z342"/>
<evidence type="ECO:0000256" key="2">
    <source>
        <dbReference type="SAM" id="MobiDB-lite"/>
    </source>
</evidence>
<keyword evidence="1" id="KW-0175">Coiled coil</keyword>
<dbReference type="EMBL" id="OX451736">
    <property type="protein sequence ID" value="CAI8590790.1"/>
    <property type="molecule type" value="Genomic_DNA"/>
</dbReference>
<name>A0AAV0Z342_VICFA</name>
<proteinExistence type="predicted"/>
<reference evidence="3 4" key="1">
    <citation type="submission" date="2023-01" db="EMBL/GenBank/DDBJ databases">
        <authorList>
            <person name="Kreplak J."/>
        </authorList>
    </citation>
    <scope>NUCLEOTIDE SEQUENCE [LARGE SCALE GENOMIC DNA]</scope>
</reference>
<accession>A0AAV0Z342</accession>
<feature type="region of interest" description="Disordered" evidence="2">
    <location>
        <begin position="84"/>
        <end position="104"/>
    </location>
</feature>
<feature type="coiled-coil region" evidence="1">
    <location>
        <begin position="244"/>
        <end position="315"/>
    </location>
</feature>